<dbReference type="Pfam" id="PF08471">
    <property type="entry name" value="Ribonuc_red_2_N"/>
    <property type="match status" value="1"/>
</dbReference>
<dbReference type="GO" id="GO:0031419">
    <property type="term" value="F:cobalamin binding"/>
    <property type="evidence" value="ECO:0007669"/>
    <property type="project" value="UniProtKB-KW"/>
</dbReference>
<dbReference type="InterPro" id="IPR013344">
    <property type="entry name" value="RNR_NrdJ/NrdZ"/>
</dbReference>
<feature type="domain" description="Ribonucleotide reductase large subunit C-terminal" evidence="15">
    <location>
        <begin position="198"/>
        <end position="738"/>
    </location>
</feature>
<feature type="domain" description="TSCPD" evidence="17">
    <location>
        <begin position="779"/>
        <end position="876"/>
    </location>
</feature>
<feature type="compositionally biased region" description="Basic and acidic residues" evidence="14">
    <location>
        <begin position="50"/>
        <end position="60"/>
    </location>
</feature>
<dbReference type="AlphaFoldDB" id="A0A931YDJ2"/>
<dbReference type="CDD" id="cd02888">
    <property type="entry name" value="RNR_II_dimer"/>
    <property type="match status" value="1"/>
</dbReference>
<evidence type="ECO:0000256" key="3">
    <source>
        <dbReference type="ARBA" id="ARBA00012274"/>
    </source>
</evidence>
<keyword evidence="6 13" id="KW-0237">DNA synthesis</keyword>
<keyword evidence="5 13" id="KW-0846">Cobalamin</keyword>
<evidence type="ECO:0000256" key="4">
    <source>
        <dbReference type="ARBA" id="ARBA00014409"/>
    </source>
</evidence>
<dbReference type="Proteomes" id="UP000786662">
    <property type="component" value="Unassembled WGS sequence"/>
</dbReference>
<keyword evidence="9" id="KW-1015">Disulfide bond</keyword>
<evidence type="ECO:0000313" key="20">
    <source>
        <dbReference type="Proteomes" id="UP000709672"/>
    </source>
</evidence>
<accession>A0A931YDJ2</accession>
<evidence type="ECO:0000313" key="18">
    <source>
        <dbReference type="EMBL" id="MBI2052309.1"/>
    </source>
</evidence>
<proteinExistence type="inferred from homology"/>
<evidence type="ECO:0000256" key="5">
    <source>
        <dbReference type="ARBA" id="ARBA00022628"/>
    </source>
</evidence>
<dbReference type="InterPro" id="IPR024434">
    <property type="entry name" value="TSCPD_dom"/>
</dbReference>
<evidence type="ECO:0000256" key="2">
    <source>
        <dbReference type="ARBA" id="ARBA00007405"/>
    </source>
</evidence>
<evidence type="ECO:0000256" key="9">
    <source>
        <dbReference type="ARBA" id="ARBA00023157"/>
    </source>
</evidence>
<evidence type="ECO:0000256" key="11">
    <source>
        <dbReference type="ARBA" id="ARBA00025437"/>
    </source>
</evidence>
<dbReference type="GO" id="GO:0000166">
    <property type="term" value="F:nucleotide binding"/>
    <property type="evidence" value="ECO:0007669"/>
    <property type="project" value="UniProtKB-KW"/>
</dbReference>
<dbReference type="Gene3D" id="3.20.70.20">
    <property type="match status" value="1"/>
</dbReference>
<dbReference type="EC" id="1.17.4.1" evidence="3 13"/>
<dbReference type="EMBL" id="JACOYY010000038">
    <property type="protein sequence ID" value="MBI2052309.1"/>
    <property type="molecule type" value="Genomic_DNA"/>
</dbReference>
<dbReference type="PANTHER" id="PTHR43371">
    <property type="entry name" value="VITAMIN B12-DEPENDENT RIBONUCLEOTIDE REDUCTASE"/>
    <property type="match status" value="1"/>
</dbReference>
<evidence type="ECO:0000256" key="6">
    <source>
        <dbReference type="ARBA" id="ARBA00022634"/>
    </source>
</evidence>
<comment type="caution">
    <text evidence="19">The sequence shown here is derived from an EMBL/GenBank/DDBJ whole genome shotgun (WGS) entry which is preliminary data.</text>
</comment>
<keyword evidence="10 13" id="KW-0170">Cobalt</keyword>
<sequence length="969" mass="106208">MKKVSAVAEKKVVPAVFKKSRTFPGGIKSHGQNLFSPRSSPQQVAGHSGKVRDKNGGGKKRYADKVSLVKRYFSRAGRHPFDEVKWEKRDIKISGARGTLVDAKGLEFPKFWSHNAASITGAKYFRGSGDKREVSVKQMITRVVKTITGWGETSGYFNTKNEAKIFEDELTHILLYQKAAFNSPVWFNVGIKEKPQCSACFILAVDDSMESIMEWISTEAAIFKGGSGAGVNLSALRSSQETLSNGGYSSGPVSFMRGADAVAGMIKSGGATRRAAKMVLLNIDHPDVMEFIRCKAEEEKKVRALMASGYNMQNLNDPGWVSIQFQNANNSVRLSDEFLKAVEDNKEWQTRFIKTGAVAETYSARELMGEISQAAWECADPGVHYKTTIDRWHTCPNTGPINGCNPCSEYMHLDNSACNLSSINLIHFLNSDGTFNVRDFLQAVDVMILAQEIIVGPSSYPTAKIEKTAHDFRELGLGFTNLSGLLMAKALAYDSEPARAWAGAITALMCGEAYRLSAEISSKMGAYHGYAVNKEPQLKVIGMHRDKVKEINIKVLDDKKLYKSAADVWDKALFLAKKYGVRNSQVTVIAPTGTIALMMDCACTGIEPLFAPLVYKQLVGGGYMKLVADTIPLALKKLNYSPKQSEEIMKWIEDKGVVEGAPGLKEEHLPVFDCAVKPANGTRSIHWQGHVKMVSAVQPFISGAISKTFNMPEETTAAEIQEAYLLGWKLGLKAFAVYRDGCKAAQPLSTKKSKKEETKAQLTLNVGPQQRKLPAIRSSETHKFAIAGHEGFLTYSIYEDNTLAEIFIRIAKQGSTLAGLLDTFAISVSMALQHGVPLKKLCHQFIHGRYEPMGFTENQNIPVASSITDYIFKYLALRFLAGPELIEFGLDSANRIESHMPKLGLPADGNLIIENLPSKEPVLAEAKLAAKKSDSVIYSGTVCKLCGGMMIRTGSCLTCRQCGEANGGC</sequence>
<evidence type="ECO:0000256" key="1">
    <source>
        <dbReference type="ARBA" id="ARBA00001922"/>
    </source>
</evidence>
<name>A0A931YDJ2_9BACT</name>
<evidence type="ECO:0000256" key="14">
    <source>
        <dbReference type="SAM" id="MobiDB-lite"/>
    </source>
</evidence>
<evidence type="ECO:0000256" key="7">
    <source>
        <dbReference type="ARBA" id="ARBA00022741"/>
    </source>
</evidence>
<feature type="domain" description="Ribonucleotide reductase class II vitamin B12-dependent N-terminal" evidence="16">
    <location>
        <begin position="92"/>
        <end position="177"/>
    </location>
</feature>
<reference evidence="19" key="1">
    <citation type="submission" date="2020-07" db="EMBL/GenBank/DDBJ databases">
        <title>Huge and variable diversity of episymbiotic CPR bacteria and DPANN archaea in groundwater ecosystems.</title>
        <authorList>
            <person name="He C.Y."/>
            <person name="Keren R."/>
            <person name="Whittaker M."/>
            <person name="Farag I.F."/>
            <person name="Doudna J."/>
            <person name="Cate J.H.D."/>
            <person name="Banfield J.F."/>
        </authorList>
    </citation>
    <scope>NUCLEOTIDE SEQUENCE</scope>
    <source>
        <strain evidence="18">NC_groundwater_191_Ag_S-0.1um_45_8</strain>
        <strain evidence="19">NC_groundwater_418_Ag_B-0.1um_45_10</strain>
    </source>
</reference>
<keyword evidence="8 13" id="KW-0560">Oxidoreductase</keyword>
<protein>
    <recommendedName>
        <fullName evidence="4 13">Vitamin B12-dependent ribonucleotide reductase</fullName>
        <ecNumber evidence="3 13">1.17.4.1</ecNumber>
    </recommendedName>
</protein>
<evidence type="ECO:0000256" key="12">
    <source>
        <dbReference type="ARBA" id="ARBA00047754"/>
    </source>
</evidence>
<evidence type="ECO:0000256" key="8">
    <source>
        <dbReference type="ARBA" id="ARBA00023002"/>
    </source>
</evidence>
<evidence type="ECO:0000259" key="16">
    <source>
        <dbReference type="Pfam" id="PF08471"/>
    </source>
</evidence>
<comment type="cofactor">
    <cofactor evidence="1 13">
        <name>adenosylcob(III)alamin</name>
        <dbReference type="ChEBI" id="CHEBI:18408"/>
    </cofactor>
</comment>
<dbReference type="SUPFAM" id="SSF51998">
    <property type="entry name" value="PFL-like glycyl radical enzymes"/>
    <property type="match status" value="1"/>
</dbReference>
<evidence type="ECO:0000259" key="17">
    <source>
        <dbReference type="Pfam" id="PF12637"/>
    </source>
</evidence>
<comment type="catalytic activity">
    <reaction evidence="12 13">
        <text>a 2'-deoxyribonucleoside 5'-diphosphate + [thioredoxin]-disulfide + H2O = a ribonucleoside 5'-diphosphate + [thioredoxin]-dithiol</text>
        <dbReference type="Rhea" id="RHEA:23252"/>
        <dbReference type="Rhea" id="RHEA-COMP:10698"/>
        <dbReference type="Rhea" id="RHEA-COMP:10700"/>
        <dbReference type="ChEBI" id="CHEBI:15377"/>
        <dbReference type="ChEBI" id="CHEBI:29950"/>
        <dbReference type="ChEBI" id="CHEBI:50058"/>
        <dbReference type="ChEBI" id="CHEBI:57930"/>
        <dbReference type="ChEBI" id="CHEBI:73316"/>
        <dbReference type="EC" id="1.17.4.1"/>
    </reaction>
</comment>
<evidence type="ECO:0000256" key="13">
    <source>
        <dbReference type="RuleBase" id="RU364064"/>
    </source>
</evidence>
<dbReference type="InterPro" id="IPR050862">
    <property type="entry name" value="RdRp_reductase_class-2"/>
</dbReference>
<dbReference type="GO" id="GO:0071897">
    <property type="term" value="P:DNA biosynthetic process"/>
    <property type="evidence" value="ECO:0007669"/>
    <property type="project" value="UniProtKB-KW"/>
</dbReference>
<dbReference type="Pfam" id="PF12637">
    <property type="entry name" value="TSCPD"/>
    <property type="match status" value="1"/>
</dbReference>
<gene>
    <name evidence="18" type="ORF">HYT38_01345</name>
    <name evidence="19" type="ORF">HYV66_01790</name>
</gene>
<dbReference type="Proteomes" id="UP000709672">
    <property type="component" value="Unassembled WGS sequence"/>
</dbReference>
<keyword evidence="7 13" id="KW-0547">Nucleotide-binding</keyword>
<evidence type="ECO:0000256" key="10">
    <source>
        <dbReference type="ARBA" id="ARBA00023285"/>
    </source>
</evidence>
<dbReference type="Pfam" id="PF02867">
    <property type="entry name" value="Ribonuc_red_lgC"/>
    <property type="match status" value="1"/>
</dbReference>
<dbReference type="EMBL" id="JACPHQ010000021">
    <property type="protein sequence ID" value="MBI2465943.1"/>
    <property type="molecule type" value="Genomic_DNA"/>
</dbReference>
<dbReference type="GO" id="GO:0050897">
    <property type="term" value="F:cobalt ion binding"/>
    <property type="evidence" value="ECO:0007669"/>
    <property type="project" value="InterPro"/>
</dbReference>
<evidence type="ECO:0000313" key="19">
    <source>
        <dbReference type="EMBL" id="MBI2465943.1"/>
    </source>
</evidence>
<dbReference type="PANTHER" id="PTHR43371:SF1">
    <property type="entry name" value="RIBONUCLEOSIDE-DIPHOSPHATE REDUCTASE"/>
    <property type="match status" value="1"/>
</dbReference>
<dbReference type="InterPro" id="IPR013678">
    <property type="entry name" value="RNR_2_N"/>
</dbReference>
<feature type="compositionally biased region" description="Polar residues" evidence="14">
    <location>
        <begin position="30"/>
        <end position="45"/>
    </location>
</feature>
<dbReference type="GO" id="GO:0004748">
    <property type="term" value="F:ribonucleoside-diphosphate reductase activity, thioredoxin disulfide as acceptor"/>
    <property type="evidence" value="ECO:0007669"/>
    <property type="project" value="UniProtKB-EC"/>
</dbReference>
<dbReference type="NCBIfam" id="NF005122">
    <property type="entry name" value="PRK06556.1"/>
    <property type="match status" value="1"/>
</dbReference>
<feature type="region of interest" description="Disordered" evidence="14">
    <location>
        <begin position="28"/>
        <end position="60"/>
    </location>
</feature>
<dbReference type="NCBIfam" id="TIGR02504">
    <property type="entry name" value="NrdJ_Z"/>
    <property type="match status" value="1"/>
</dbReference>
<dbReference type="InterPro" id="IPR000788">
    <property type="entry name" value="RNR_lg_C"/>
</dbReference>
<comment type="function">
    <text evidence="11 13">Catalyzes the reduction of ribonucleotides to deoxyribonucleotides. May function to provide a pool of deoxyribonucleotide precursors for DNA repair during oxygen limitation and/or for immediate growth after restoration of oxygen.</text>
</comment>
<organism evidence="19 20">
    <name type="scientific">Candidatus Sungiibacteriota bacterium</name>
    <dbReference type="NCBI Taxonomy" id="2750080"/>
    <lineage>
        <taxon>Bacteria</taxon>
        <taxon>Candidatus Sungiibacteriota</taxon>
    </lineage>
</organism>
<comment type="similarity">
    <text evidence="2 13">Belongs to the ribonucleoside diphosphate reductase class-2 family.</text>
</comment>
<dbReference type="PRINTS" id="PR01183">
    <property type="entry name" value="RIBORDTASEM1"/>
</dbReference>
<evidence type="ECO:0000259" key="15">
    <source>
        <dbReference type="Pfam" id="PF02867"/>
    </source>
</evidence>